<reference evidence="2 3" key="1">
    <citation type="journal article" date="2018" name="Sci. Rep.">
        <title>Genomic signatures of local adaptation to the degree of environmental predictability in rotifers.</title>
        <authorList>
            <person name="Franch-Gras L."/>
            <person name="Hahn C."/>
            <person name="Garcia-Roger E.M."/>
            <person name="Carmona M.J."/>
            <person name="Serra M."/>
            <person name="Gomez A."/>
        </authorList>
    </citation>
    <scope>NUCLEOTIDE SEQUENCE [LARGE SCALE GENOMIC DNA]</scope>
    <source>
        <strain evidence="2">HYR1</strain>
    </source>
</reference>
<dbReference type="AlphaFoldDB" id="A0A3M7SRW3"/>
<protein>
    <submittedName>
        <fullName evidence="2">Uncharacterized protein</fullName>
    </submittedName>
</protein>
<gene>
    <name evidence="2" type="ORF">BpHYR1_016951</name>
</gene>
<accession>A0A3M7SRW3</accession>
<evidence type="ECO:0000313" key="3">
    <source>
        <dbReference type="Proteomes" id="UP000276133"/>
    </source>
</evidence>
<keyword evidence="3" id="KW-1185">Reference proteome</keyword>
<sequence length="178" mass="20920">MHHIKAKSLAFKLDKLTKIYKEMLESAFSNAKSKDEFDDRGKNVEELKTSLDLKIKDSKSEEQIISSEDKDEEMEYLKSKLYSLSTELEEKEYEINTLKTEKQNILSTDEQSSETEDQSIENKKDYNTSMPKTRYCETSFKQTQFAKQNLMNKINLELNHIMKTIIGFQTIDYPLLLF</sequence>
<dbReference type="EMBL" id="REGN01000860">
    <property type="protein sequence ID" value="RNA38533.1"/>
    <property type="molecule type" value="Genomic_DNA"/>
</dbReference>
<feature type="region of interest" description="Disordered" evidence="1">
    <location>
        <begin position="103"/>
        <end position="128"/>
    </location>
</feature>
<proteinExistence type="predicted"/>
<organism evidence="2 3">
    <name type="scientific">Brachionus plicatilis</name>
    <name type="common">Marine rotifer</name>
    <name type="synonym">Brachionus muelleri</name>
    <dbReference type="NCBI Taxonomy" id="10195"/>
    <lineage>
        <taxon>Eukaryota</taxon>
        <taxon>Metazoa</taxon>
        <taxon>Spiralia</taxon>
        <taxon>Gnathifera</taxon>
        <taxon>Rotifera</taxon>
        <taxon>Eurotatoria</taxon>
        <taxon>Monogononta</taxon>
        <taxon>Pseudotrocha</taxon>
        <taxon>Ploima</taxon>
        <taxon>Brachionidae</taxon>
        <taxon>Brachionus</taxon>
    </lineage>
</organism>
<evidence type="ECO:0000256" key="1">
    <source>
        <dbReference type="SAM" id="MobiDB-lite"/>
    </source>
</evidence>
<comment type="caution">
    <text evidence="2">The sequence shown here is derived from an EMBL/GenBank/DDBJ whole genome shotgun (WGS) entry which is preliminary data.</text>
</comment>
<name>A0A3M7SRW3_BRAPC</name>
<dbReference type="Proteomes" id="UP000276133">
    <property type="component" value="Unassembled WGS sequence"/>
</dbReference>
<evidence type="ECO:0000313" key="2">
    <source>
        <dbReference type="EMBL" id="RNA38533.1"/>
    </source>
</evidence>